<dbReference type="GO" id="GO:0005886">
    <property type="term" value="C:plasma membrane"/>
    <property type="evidence" value="ECO:0007669"/>
    <property type="project" value="UniProtKB-SubCell"/>
</dbReference>
<dbReference type="RefSeq" id="WP_014933106.1">
    <property type="nucleotide sequence ID" value="NC_018604.1"/>
</dbReference>
<evidence type="ECO:0000256" key="3">
    <source>
        <dbReference type="ARBA" id="ARBA00022500"/>
    </source>
</evidence>
<dbReference type="PANTHER" id="PTHR43531">
    <property type="entry name" value="PROTEIN ICFG"/>
    <property type="match status" value="1"/>
</dbReference>
<name>K0JIU4_BRAPL</name>
<dbReference type="InterPro" id="IPR003660">
    <property type="entry name" value="HAMP_dom"/>
</dbReference>
<evidence type="ECO:0000313" key="14">
    <source>
        <dbReference type="Proteomes" id="UP000003759"/>
    </source>
</evidence>
<evidence type="ECO:0000256" key="6">
    <source>
        <dbReference type="ARBA" id="ARBA00023136"/>
    </source>
</evidence>
<evidence type="ECO:0000256" key="1">
    <source>
        <dbReference type="ARBA" id="ARBA00004651"/>
    </source>
</evidence>
<dbReference type="Pfam" id="PF00015">
    <property type="entry name" value="MCPsignal"/>
    <property type="match status" value="1"/>
</dbReference>
<organism evidence="13 14">
    <name type="scientific">Brachyspira pilosicoli WesB</name>
    <dbReference type="NCBI Taxonomy" id="1161918"/>
    <lineage>
        <taxon>Bacteria</taxon>
        <taxon>Pseudomonadati</taxon>
        <taxon>Spirochaetota</taxon>
        <taxon>Spirochaetia</taxon>
        <taxon>Brachyspirales</taxon>
        <taxon>Brachyspiraceae</taxon>
        <taxon>Brachyspira</taxon>
    </lineage>
</organism>
<dbReference type="AlphaFoldDB" id="K0JIU4"/>
<feature type="compositionally biased region" description="Basic and acidic residues" evidence="9">
    <location>
        <begin position="644"/>
        <end position="703"/>
    </location>
</feature>
<evidence type="ECO:0000256" key="8">
    <source>
        <dbReference type="PROSITE-ProRule" id="PRU00284"/>
    </source>
</evidence>
<dbReference type="PROSITE" id="PS50885">
    <property type="entry name" value="HAMP"/>
    <property type="match status" value="1"/>
</dbReference>
<dbReference type="PROSITE" id="PS50111">
    <property type="entry name" value="CHEMOTAXIS_TRANSDUC_2"/>
    <property type="match status" value="1"/>
</dbReference>
<dbReference type="SMART" id="SM00283">
    <property type="entry name" value="MA"/>
    <property type="match status" value="1"/>
</dbReference>
<reference evidence="13 14" key="1">
    <citation type="journal article" date="2012" name="BMC Genomics">
        <title>Comparative genomics of Brachyspira pilosicoli strains: genome rearrangements, reductions and correlation of genetic compliment with phenotypic diversity.</title>
        <authorList>
            <person name="Mappley L.J."/>
            <person name="Black M.L."/>
            <person name="Abuoun M."/>
            <person name="Darby A.C."/>
            <person name="Woodward M.J."/>
            <person name="Parkhill J."/>
            <person name="Turner A.K."/>
            <person name="Bellgard M.I."/>
            <person name="La T."/>
            <person name="Phillips N.D."/>
            <person name="La Ragione R.M."/>
            <person name="Hampson D.J."/>
        </authorList>
    </citation>
    <scope>NUCLEOTIDE SEQUENCE [LARGE SCALE GENOMIC DNA]</scope>
    <source>
        <strain evidence="13">WesB</strain>
    </source>
</reference>
<comment type="similarity">
    <text evidence="7">Belongs to the methyl-accepting chemotaxis (MCP) protein family.</text>
</comment>
<dbReference type="EMBL" id="HE793032">
    <property type="protein sequence ID" value="CCG56802.1"/>
    <property type="molecule type" value="Genomic_DNA"/>
</dbReference>
<keyword evidence="2" id="KW-1003">Cell membrane</keyword>
<dbReference type="CDD" id="cd12912">
    <property type="entry name" value="PDC2_MCP_like"/>
    <property type="match status" value="1"/>
</dbReference>
<sequence length="720" mass="79217">MQLIIENWSLKVKKLQSLSVKVPLFVTAIITVMTTILVVIILNIGAQGIRQGAIFGLESSTKIYSRMVNVWLKQTMVLADSISKSHIELTQYLALNTPETALVAQDVLKKLANNNDSLNGLALYDVNGNIVLDSADGKIVNSPTMVKLNTTEAWPKVKAGQTAMYKTVIPSSITDGLYLVVVFSPIKNSLGNIIGSVAILVDWLDFIDDELELVKFGNTGHPFVIDTDRNVIADPIPEHVRNETLKNADYIIYASENESGTYEFKSPFNGEDSFSAFYKEPISGWTIVMSEASKELFAHTYSMRLYSRIGTVVILIITCFIIFMYIRGIATTLKLLAKDLTRLSEGDLDWYVPEPVLNRKDEFAVVAGSIASTLNTLNEKVKTVYCSADIVKASAQEVAQQNIELSNRTENQASGLEETASSMEEIASTIKTSAEHTVEGNNMMINSRNAIDEAGRIIEETTKNIEAVYESSSKISAITKIIESIAFQTNILALNAAVEAARAGEQGRGFAVVASEVRNLAQTTQASVKDITTLVSDSEEKIATATETARESTEIFKNLKEQIEETAKIMQDLSSTAMEQQAGVDQVNIAIAQMDTATQQNAALVEQVSASSETLFSQSKELLTAMAFFKLRNAECEIPVKANNQEKKEDKKSNTTVKKEEPKKEHNIYKKPELKSPLKKSSEPTKKPYEETKPASVASDKEFGSTFNAPANDDDEFESF</sequence>
<feature type="domain" description="Methyl-accepting transducer" evidence="11">
    <location>
        <begin position="387"/>
        <end position="616"/>
    </location>
</feature>
<evidence type="ECO:0000256" key="5">
    <source>
        <dbReference type="ARBA" id="ARBA00022989"/>
    </source>
</evidence>
<dbReference type="Gene3D" id="1.10.287.950">
    <property type="entry name" value="Methyl-accepting chemotaxis protein"/>
    <property type="match status" value="1"/>
</dbReference>
<comment type="subcellular location">
    <subcellularLocation>
        <location evidence="1">Cell membrane</location>
        <topology evidence="1">Multi-pass membrane protein</topology>
    </subcellularLocation>
</comment>
<dbReference type="KEGG" id="bpw:WESB_1334"/>
<dbReference type="InterPro" id="IPR004089">
    <property type="entry name" value="MCPsignal_dom"/>
</dbReference>
<evidence type="ECO:0000313" key="13">
    <source>
        <dbReference type="EMBL" id="CCG56802.1"/>
    </source>
</evidence>
<dbReference type="GO" id="GO:0006935">
    <property type="term" value="P:chemotaxis"/>
    <property type="evidence" value="ECO:0007669"/>
    <property type="project" value="UniProtKB-KW"/>
</dbReference>
<keyword evidence="5 10" id="KW-1133">Transmembrane helix</keyword>
<evidence type="ECO:0000259" key="12">
    <source>
        <dbReference type="PROSITE" id="PS50885"/>
    </source>
</evidence>
<keyword evidence="6 10" id="KW-0472">Membrane</keyword>
<evidence type="ECO:0000256" key="7">
    <source>
        <dbReference type="ARBA" id="ARBA00029447"/>
    </source>
</evidence>
<dbReference type="InterPro" id="IPR033479">
    <property type="entry name" value="dCache_1"/>
</dbReference>
<evidence type="ECO:0000256" key="10">
    <source>
        <dbReference type="SAM" id="Phobius"/>
    </source>
</evidence>
<dbReference type="PATRIC" id="fig|1161918.5.peg.642"/>
<proteinExistence type="inferred from homology"/>
<protein>
    <submittedName>
        <fullName evidence="13">Methyl-accepting chemotaxis protein B</fullName>
    </submittedName>
</protein>
<dbReference type="GO" id="GO:0004888">
    <property type="term" value="F:transmembrane signaling receptor activity"/>
    <property type="evidence" value="ECO:0007669"/>
    <property type="project" value="TreeGrafter"/>
</dbReference>
<feature type="domain" description="HAMP" evidence="12">
    <location>
        <begin position="327"/>
        <end position="382"/>
    </location>
</feature>
<evidence type="ECO:0000256" key="2">
    <source>
        <dbReference type="ARBA" id="ARBA00022475"/>
    </source>
</evidence>
<keyword evidence="8" id="KW-0807">Transducer</keyword>
<dbReference type="SUPFAM" id="SSF58104">
    <property type="entry name" value="Methyl-accepting chemotaxis protein (MCP) signaling domain"/>
    <property type="match status" value="1"/>
</dbReference>
<accession>K0JIU4</accession>
<feature type="region of interest" description="Disordered" evidence="9">
    <location>
        <begin position="642"/>
        <end position="720"/>
    </location>
</feature>
<feature type="transmembrane region" description="Helical" evidence="10">
    <location>
        <begin position="305"/>
        <end position="326"/>
    </location>
</feature>
<dbReference type="Proteomes" id="UP000003759">
    <property type="component" value="Chromosome"/>
</dbReference>
<gene>
    <name evidence="13" type="ORF">WESB_1334</name>
</gene>
<dbReference type="Pfam" id="PF02743">
    <property type="entry name" value="dCache_1"/>
    <property type="match status" value="1"/>
</dbReference>
<feature type="transmembrane region" description="Helical" evidence="10">
    <location>
        <begin position="20"/>
        <end position="42"/>
    </location>
</feature>
<dbReference type="FunFam" id="1.10.287.950:FF:000001">
    <property type="entry name" value="Methyl-accepting chemotaxis sensory transducer"/>
    <property type="match status" value="1"/>
</dbReference>
<evidence type="ECO:0000259" key="11">
    <source>
        <dbReference type="PROSITE" id="PS50111"/>
    </source>
</evidence>
<dbReference type="Gene3D" id="3.30.450.20">
    <property type="entry name" value="PAS domain"/>
    <property type="match status" value="1"/>
</dbReference>
<dbReference type="CDD" id="cd18773">
    <property type="entry name" value="PDC1_HK_sensor"/>
    <property type="match status" value="1"/>
</dbReference>
<evidence type="ECO:0000256" key="9">
    <source>
        <dbReference type="SAM" id="MobiDB-lite"/>
    </source>
</evidence>
<keyword evidence="3" id="KW-0145">Chemotaxis</keyword>
<keyword evidence="4 10" id="KW-0812">Transmembrane</keyword>
<dbReference type="PANTHER" id="PTHR43531:SF11">
    <property type="entry name" value="METHYL-ACCEPTING CHEMOTAXIS PROTEIN 3"/>
    <property type="match status" value="1"/>
</dbReference>
<dbReference type="HOGENOM" id="CLU_000445_107_12_12"/>
<evidence type="ECO:0000256" key="4">
    <source>
        <dbReference type="ARBA" id="ARBA00022692"/>
    </source>
</evidence>
<dbReference type="CDD" id="cd11386">
    <property type="entry name" value="MCP_signal"/>
    <property type="match status" value="1"/>
</dbReference>
<dbReference type="GO" id="GO:0007165">
    <property type="term" value="P:signal transduction"/>
    <property type="evidence" value="ECO:0007669"/>
    <property type="project" value="UniProtKB-KW"/>
</dbReference>
<dbReference type="InterPro" id="IPR051310">
    <property type="entry name" value="MCP_chemotaxis"/>
</dbReference>